<name>A0A9C7UQZ8_9RHOD</name>
<dbReference type="Proteomes" id="UP001061958">
    <property type="component" value="Unassembled WGS sequence"/>
</dbReference>
<evidence type="ECO:0000313" key="2">
    <source>
        <dbReference type="Proteomes" id="UP001061958"/>
    </source>
</evidence>
<comment type="caution">
    <text evidence="1">The sequence shown here is derived from an EMBL/GenBank/DDBJ whole genome shotgun (WGS) entry which is preliminary data.</text>
</comment>
<sequence length="116" mass="13081">MSEQETEVTESTQQQLRKEQLQDWLQQSVRGLGVGLSGTFVLFYRGVEFLHNKANQLVDQHKDVSTSEVAKNSLQGFYSSAQAIGMIAYLGAQHLFPFLNERKTTPCTSRTSQEPK</sequence>
<reference evidence="1" key="2">
    <citation type="submission" date="2022-01" db="EMBL/GenBank/DDBJ databases">
        <authorList>
            <person name="Hirooka S."/>
            <person name="Miyagishima S.Y."/>
        </authorList>
    </citation>
    <scope>NUCLEOTIDE SEQUENCE</scope>
    <source>
        <strain evidence="1">NBRC 102759</strain>
    </source>
</reference>
<reference evidence="1" key="1">
    <citation type="journal article" date="2022" name="Proc. Natl. Acad. Sci. U.S.A.">
        <title>Life cycle and functional genomics of the unicellular red alga Galdieria for elucidating algal and plant evolution and industrial use.</title>
        <authorList>
            <person name="Hirooka S."/>
            <person name="Itabashi T."/>
            <person name="Ichinose T.M."/>
            <person name="Onuma R."/>
            <person name="Fujiwara T."/>
            <person name="Yamashita S."/>
            <person name="Jong L.W."/>
            <person name="Tomita R."/>
            <person name="Iwane A.H."/>
            <person name="Miyagishima S.Y."/>
        </authorList>
    </citation>
    <scope>NUCLEOTIDE SEQUENCE</scope>
    <source>
        <strain evidence="1">NBRC 102759</strain>
    </source>
</reference>
<keyword evidence="2" id="KW-1185">Reference proteome</keyword>
<gene>
    <name evidence="1" type="ORF">GpartN1_g3783.t1</name>
</gene>
<accession>A0A9C7UQZ8</accession>
<proteinExistence type="predicted"/>
<dbReference type="AlphaFoldDB" id="A0A9C7UQZ8"/>
<dbReference type="EMBL" id="BQMJ01000029">
    <property type="protein sequence ID" value="GJQ11992.1"/>
    <property type="molecule type" value="Genomic_DNA"/>
</dbReference>
<dbReference type="OrthoDB" id="10396967at2759"/>
<protein>
    <submittedName>
        <fullName evidence="1">Uncharacterized protein</fullName>
    </submittedName>
</protein>
<organism evidence="1 2">
    <name type="scientific">Galdieria partita</name>
    <dbReference type="NCBI Taxonomy" id="83374"/>
    <lineage>
        <taxon>Eukaryota</taxon>
        <taxon>Rhodophyta</taxon>
        <taxon>Bangiophyceae</taxon>
        <taxon>Galdieriales</taxon>
        <taxon>Galdieriaceae</taxon>
        <taxon>Galdieria</taxon>
    </lineage>
</organism>
<evidence type="ECO:0000313" key="1">
    <source>
        <dbReference type="EMBL" id="GJQ11992.1"/>
    </source>
</evidence>